<dbReference type="AlphaFoldDB" id="A0A1C6T3D6"/>
<accession>A0A1C6T3D6</accession>
<proteinExistence type="predicted"/>
<gene>
    <name evidence="1" type="ORF">GA0070624_5400</name>
</gene>
<organism evidence="1 2">
    <name type="scientific">Micromonospora rhizosphaerae</name>
    <dbReference type="NCBI Taxonomy" id="568872"/>
    <lineage>
        <taxon>Bacteria</taxon>
        <taxon>Bacillati</taxon>
        <taxon>Actinomycetota</taxon>
        <taxon>Actinomycetes</taxon>
        <taxon>Micromonosporales</taxon>
        <taxon>Micromonosporaceae</taxon>
        <taxon>Micromonospora</taxon>
    </lineage>
</organism>
<dbReference type="RefSeq" id="WP_245719008.1">
    <property type="nucleotide sequence ID" value="NZ_FMHV01000002.1"/>
</dbReference>
<dbReference type="STRING" id="568872.GA0070624_5400"/>
<keyword evidence="2" id="KW-1185">Reference proteome</keyword>
<dbReference type="EMBL" id="FMHV01000002">
    <property type="protein sequence ID" value="SCL35915.1"/>
    <property type="molecule type" value="Genomic_DNA"/>
</dbReference>
<name>A0A1C6T3D6_9ACTN</name>
<sequence length="145" mass="15459">MAIDGSGQRRPETAAAELDAYLREFRAGGYPVARVVHVACARCGGSVFGVRVDDDAGYAERTCHLCGDRSVMLDGLDVAEDADPGNAACLCGGERFDVAVGFALREDGEVRWLSVALRCTADDALGVYADWKIDYSPSGHLMARV</sequence>
<reference evidence="2" key="1">
    <citation type="submission" date="2016-06" db="EMBL/GenBank/DDBJ databases">
        <authorList>
            <person name="Varghese N."/>
            <person name="Submissions Spin"/>
        </authorList>
    </citation>
    <scope>NUCLEOTIDE SEQUENCE [LARGE SCALE GENOMIC DNA]</scope>
    <source>
        <strain evidence="2">DSM 45431</strain>
    </source>
</reference>
<evidence type="ECO:0000313" key="1">
    <source>
        <dbReference type="EMBL" id="SCL35915.1"/>
    </source>
</evidence>
<protein>
    <submittedName>
        <fullName evidence="1">Uncharacterized protein</fullName>
    </submittedName>
</protein>
<dbReference type="Proteomes" id="UP000199413">
    <property type="component" value="Unassembled WGS sequence"/>
</dbReference>
<evidence type="ECO:0000313" key="2">
    <source>
        <dbReference type="Proteomes" id="UP000199413"/>
    </source>
</evidence>